<dbReference type="EMBL" id="RDQH01000329">
    <property type="protein sequence ID" value="RXI04930.1"/>
    <property type="molecule type" value="Genomic_DNA"/>
</dbReference>
<gene>
    <name evidence="2" type="ORF">DVH24_039204</name>
</gene>
<dbReference type="AlphaFoldDB" id="A0A498K9F9"/>
<feature type="domain" description="Reverse transcriptase zinc-binding" evidence="1">
    <location>
        <begin position="70"/>
        <end position="129"/>
    </location>
</feature>
<name>A0A498K9F9_MALDO</name>
<evidence type="ECO:0000313" key="2">
    <source>
        <dbReference type="EMBL" id="RXI04930.1"/>
    </source>
</evidence>
<protein>
    <recommendedName>
        <fullName evidence="1">Reverse transcriptase zinc-binding domain-containing protein</fullName>
    </recommendedName>
</protein>
<dbReference type="Proteomes" id="UP000290289">
    <property type="component" value="Chromosome 3"/>
</dbReference>
<accession>A0A498K9F9</accession>
<evidence type="ECO:0000313" key="3">
    <source>
        <dbReference type="Proteomes" id="UP000290289"/>
    </source>
</evidence>
<reference evidence="2 3" key="1">
    <citation type="submission" date="2018-10" db="EMBL/GenBank/DDBJ databases">
        <title>A high-quality apple genome assembly.</title>
        <authorList>
            <person name="Hu J."/>
        </authorList>
    </citation>
    <scope>NUCLEOTIDE SEQUENCE [LARGE SCALE GENOMIC DNA]</scope>
    <source>
        <strain evidence="3">cv. HFTH1</strain>
        <tissue evidence="2">Young leaf</tissue>
    </source>
</reference>
<comment type="caution">
    <text evidence="2">The sequence shown here is derived from an EMBL/GenBank/DDBJ whole genome shotgun (WGS) entry which is preliminary data.</text>
</comment>
<keyword evidence="3" id="KW-1185">Reference proteome</keyword>
<dbReference type="InterPro" id="IPR026960">
    <property type="entry name" value="RVT-Znf"/>
</dbReference>
<organism evidence="2 3">
    <name type="scientific">Malus domestica</name>
    <name type="common">Apple</name>
    <name type="synonym">Pyrus malus</name>
    <dbReference type="NCBI Taxonomy" id="3750"/>
    <lineage>
        <taxon>Eukaryota</taxon>
        <taxon>Viridiplantae</taxon>
        <taxon>Streptophyta</taxon>
        <taxon>Embryophyta</taxon>
        <taxon>Tracheophyta</taxon>
        <taxon>Spermatophyta</taxon>
        <taxon>Magnoliopsida</taxon>
        <taxon>eudicotyledons</taxon>
        <taxon>Gunneridae</taxon>
        <taxon>Pentapetalae</taxon>
        <taxon>rosids</taxon>
        <taxon>fabids</taxon>
        <taxon>Rosales</taxon>
        <taxon>Rosaceae</taxon>
        <taxon>Amygdaloideae</taxon>
        <taxon>Maleae</taxon>
        <taxon>Malus</taxon>
    </lineage>
</organism>
<proteinExistence type="predicted"/>
<evidence type="ECO:0000259" key="1">
    <source>
        <dbReference type="Pfam" id="PF13966"/>
    </source>
</evidence>
<sequence length="130" mass="15136">MGWSRELMLRSLLIDAEKTEWNDLFHPRDALIWIAEKNEMLTTKSAYHVARSCNDVCRDTPSGSNLSASVNFLWKALWRAQVPGKIKIGIWRCCWNTIPKRVNLVKCKVLSEAPYLFCKEQETVEHAWLQ</sequence>
<dbReference type="Pfam" id="PF13966">
    <property type="entry name" value="zf-RVT"/>
    <property type="match status" value="1"/>
</dbReference>